<evidence type="ECO:0000313" key="3">
    <source>
        <dbReference type="EMBL" id="TDN79609.1"/>
    </source>
</evidence>
<evidence type="ECO:0000313" key="4">
    <source>
        <dbReference type="Proteomes" id="UP000295493"/>
    </source>
</evidence>
<name>A0A4R6FEB9_9SPHN</name>
<keyword evidence="4" id="KW-1185">Reference proteome</keyword>
<evidence type="ECO:0000256" key="1">
    <source>
        <dbReference type="SAM" id="MobiDB-lite"/>
    </source>
</evidence>
<sequence>MKLGAALAFLALAALTPPVPALAAKDEKLPRCNGRQKRPANLYGTILPSVPSRTAPTAAVTPPEGSVPRGTPQPAPAPATNLFPPEDAAPGPQGANTSSKVPAIGALNPSAGPTAALPTTYASC</sequence>
<feature type="region of interest" description="Disordered" evidence="1">
    <location>
        <begin position="44"/>
        <end position="124"/>
    </location>
</feature>
<feature type="signal peptide" evidence="2">
    <location>
        <begin position="1"/>
        <end position="23"/>
    </location>
</feature>
<reference evidence="3 4" key="1">
    <citation type="submission" date="2019-03" db="EMBL/GenBank/DDBJ databases">
        <title>Genomic Encyclopedia of Type Strains, Phase IV (KMG-IV): sequencing the most valuable type-strain genomes for metagenomic binning, comparative biology and taxonomic classification.</title>
        <authorList>
            <person name="Goeker M."/>
        </authorList>
    </citation>
    <scope>NUCLEOTIDE SEQUENCE [LARGE SCALE GENOMIC DNA]</scope>
    <source>
        <strain evidence="3 4">DSM 25059</strain>
    </source>
</reference>
<organism evidence="3 4">
    <name type="scientific">Stakelama pacifica</name>
    <dbReference type="NCBI Taxonomy" id="517720"/>
    <lineage>
        <taxon>Bacteria</taxon>
        <taxon>Pseudomonadati</taxon>
        <taxon>Pseudomonadota</taxon>
        <taxon>Alphaproteobacteria</taxon>
        <taxon>Sphingomonadales</taxon>
        <taxon>Sphingomonadaceae</taxon>
        <taxon>Stakelama</taxon>
    </lineage>
</organism>
<gene>
    <name evidence="3" type="ORF">EV664_11288</name>
</gene>
<feature type="chain" id="PRO_5020613131" evidence="2">
    <location>
        <begin position="24"/>
        <end position="124"/>
    </location>
</feature>
<evidence type="ECO:0000256" key="2">
    <source>
        <dbReference type="SAM" id="SignalP"/>
    </source>
</evidence>
<proteinExistence type="predicted"/>
<accession>A0A4R6FEB9</accession>
<dbReference type="Proteomes" id="UP000295493">
    <property type="component" value="Unassembled WGS sequence"/>
</dbReference>
<comment type="caution">
    <text evidence="3">The sequence shown here is derived from an EMBL/GenBank/DDBJ whole genome shotgun (WGS) entry which is preliminary data.</text>
</comment>
<keyword evidence="2" id="KW-0732">Signal</keyword>
<protein>
    <submittedName>
        <fullName evidence="3">Uncharacterized protein</fullName>
    </submittedName>
</protein>
<dbReference type="AlphaFoldDB" id="A0A4R6FEB9"/>
<dbReference type="EMBL" id="SNWD01000012">
    <property type="protein sequence ID" value="TDN79609.1"/>
    <property type="molecule type" value="Genomic_DNA"/>
</dbReference>